<dbReference type="EMBL" id="QFFN01000010">
    <property type="protein sequence ID" value="PWG59902.1"/>
    <property type="molecule type" value="Genomic_DNA"/>
</dbReference>
<keyword evidence="3" id="KW-1185">Reference proteome</keyword>
<dbReference type="Pfam" id="PF06439">
    <property type="entry name" value="3keto-disac_hyd"/>
    <property type="match status" value="1"/>
</dbReference>
<organism evidence="2 3">
    <name type="scientific">Bifidobacterium catulorum</name>
    <dbReference type="NCBI Taxonomy" id="1630173"/>
    <lineage>
        <taxon>Bacteria</taxon>
        <taxon>Bacillati</taxon>
        <taxon>Actinomycetota</taxon>
        <taxon>Actinomycetes</taxon>
        <taxon>Bifidobacteriales</taxon>
        <taxon>Bifidobacteriaceae</taxon>
        <taxon>Bifidobacterium</taxon>
    </lineage>
</organism>
<comment type="caution">
    <text evidence="2">The sequence shown here is derived from an EMBL/GenBank/DDBJ whole genome shotgun (WGS) entry which is preliminary data.</text>
</comment>
<accession>A0A2U2MST7</accession>
<reference evidence="2 3" key="1">
    <citation type="journal article" date="2018" name="Int. J. Syst. Evol. Microbiol.">
        <title>Bifidobacterium catulorum sp. nov., a novel taxon from the faeces of the baby common marmoset (Callithrix jacchus).</title>
        <authorList>
            <person name="Modesto M."/>
            <person name="Michelini S."/>
            <person name="Oki K."/>
            <person name="Biavati B."/>
            <person name="Watanabe K."/>
            <person name="Mattarelli P."/>
        </authorList>
    </citation>
    <scope>NUCLEOTIDE SEQUENCE [LARGE SCALE GENOMIC DNA]</scope>
    <source>
        <strain evidence="2 3">MRM 8.19</strain>
    </source>
</reference>
<dbReference type="AlphaFoldDB" id="A0A2U2MST7"/>
<dbReference type="RefSeq" id="WP_109137194.1">
    <property type="nucleotide sequence ID" value="NZ_QFFN01000010.1"/>
</dbReference>
<sequence>MTHPINPPEGFVSLFDGETLTGWHSTARVYGAMYPGGPTLYESWEGFGGEFQENSLKYPAKWYVEDGTIVGRQDPEHPGFGGYLVTDKKYGDFELQLELNLDWPADSGIMLRKLDDRWEGWQVLADLRKSGTIGQFYGNGLAPFHAVSYNLDAIRDENGTPIGLKADDPETSIEPLSREKSDMLEEKISAEDFIDIWKFNDWNHFRIVCEGKYPRISVWVNGTLTGVLDGSRRFAENYDPQKVYEMLGRKGHIALEVHDCEPLLGSERWAPDSLCRWRNIFIKELNTEETDD</sequence>
<gene>
    <name evidence="2" type="ORF">DF200_05045</name>
</gene>
<evidence type="ECO:0000259" key="1">
    <source>
        <dbReference type="Pfam" id="PF06439"/>
    </source>
</evidence>
<evidence type="ECO:0000313" key="2">
    <source>
        <dbReference type="EMBL" id="PWG59902.1"/>
    </source>
</evidence>
<dbReference type="GO" id="GO:0016787">
    <property type="term" value="F:hydrolase activity"/>
    <property type="evidence" value="ECO:0007669"/>
    <property type="project" value="InterPro"/>
</dbReference>
<dbReference type="InterPro" id="IPR010496">
    <property type="entry name" value="AL/BT2_dom"/>
</dbReference>
<feature type="domain" description="3-keto-alpha-glucoside-1,2-lyase/3-keto-2-hydroxy-glucal hydratase" evidence="1">
    <location>
        <begin position="10"/>
        <end position="283"/>
    </location>
</feature>
<dbReference type="OrthoDB" id="176168at2"/>
<protein>
    <submittedName>
        <fullName evidence="2">DUF1080 domain-containing protein</fullName>
    </submittedName>
</protein>
<dbReference type="Proteomes" id="UP000245753">
    <property type="component" value="Unassembled WGS sequence"/>
</dbReference>
<proteinExistence type="predicted"/>
<evidence type="ECO:0000313" key="3">
    <source>
        <dbReference type="Proteomes" id="UP000245753"/>
    </source>
</evidence>
<dbReference type="Gene3D" id="2.60.120.560">
    <property type="entry name" value="Exo-inulinase, domain 1"/>
    <property type="match status" value="1"/>
</dbReference>
<name>A0A2U2MST7_9BIFI</name>